<gene>
    <name evidence="1" type="ORF">PAC_06173</name>
</gene>
<dbReference type="GO" id="GO:0032259">
    <property type="term" value="P:methylation"/>
    <property type="evidence" value="ECO:0007669"/>
    <property type="project" value="UniProtKB-KW"/>
</dbReference>
<dbReference type="SUPFAM" id="SSF53335">
    <property type="entry name" value="S-adenosyl-L-methionine-dependent methyltransferases"/>
    <property type="match status" value="1"/>
</dbReference>
<dbReference type="Gene3D" id="3.40.50.150">
    <property type="entry name" value="Vaccinia Virus protein VP39"/>
    <property type="match status" value="1"/>
</dbReference>
<keyword evidence="2" id="KW-1185">Reference proteome</keyword>
<dbReference type="InterPro" id="IPR029063">
    <property type="entry name" value="SAM-dependent_MTases_sf"/>
</dbReference>
<sequence length="327" mass="36723">MAELSNAPQFIEAEADDHIDDGDSALGDDATLASSTTSIGSSILKNRTENGRTYHSYKAGKYVLPNDEVNVEIILDDNLQHHIYSLAYKGKLFLCPIDKDYTIHRVLDVGTGTGIWAIDYADEHPESKVLGIDLSAIQPAFLPPNANFEIDDIEEEWTFTSKFDFIHARMMTGSLADWPKFFSQAFAHTSPGGYIELSDSVFPCECDDNSVTPSSALLRWSTLLLEASQKLGRDIDSAKRYKAQLEAAGYVDVIELVHYWPMNRWPKDPKFKELGMWNCENMLTGLSGFSMALFTRVLGMSAEEVEVYIVDARKEMKDTKIHAKWPM</sequence>
<keyword evidence="1" id="KW-0489">Methyltransferase</keyword>
<dbReference type="AlphaFoldDB" id="A0A1L7WU30"/>
<dbReference type="STRING" id="576137.A0A1L7WU30"/>
<evidence type="ECO:0000313" key="1">
    <source>
        <dbReference type="EMBL" id="CZR56285.1"/>
    </source>
</evidence>
<dbReference type="PANTHER" id="PTHR43591:SF31">
    <property type="entry name" value="LAEA-LIKE, PUTATIVE (AFU_ORTHOLOGUE AFUA_8G01930)-RELATED"/>
    <property type="match status" value="1"/>
</dbReference>
<dbReference type="OrthoDB" id="2013972at2759"/>
<name>A0A1L7WU30_9HELO</name>
<keyword evidence="1" id="KW-0808">Transferase</keyword>
<dbReference type="EMBL" id="FJOG01000007">
    <property type="protein sequence ID" value="CZR56285.1"/>
    <property type="molecule type" value="Genomic_DNA"/>
</dbReference>
<dbReference type="Pfam" id="PF13489">
    <property type="entry name" value="Methyltransf_23"/>
    <property type="match status" value="1"/>
</dbReference>
<dbReference type="CDD" id="cd02440">
    <property type="entry name" value="AdoMet_MTases"/>
    <property type="match status" value="1"/>
</dbReference>
<dbReference type="PANTHER" id="PTHR43591">
    <property type="entry name" value="METHYLTRANSFERASE"/>
    <property type="match status" value="1"/>
</dbReference>
<dbReference type="Proteomes" id="UP000184330">
    <property type="component" value="Unassembled WGS sequence"/>
</dbReference>
<proteinExistence type="predicted"/>
<dbReference type="GO" id="GO:0008168">
    <property type="term" value="F:methyltransferase activity"/>
    <property type="evidence" value="ECO:0007669"/>
    <property type="project" value="UniProtKB-KW"/>
</dbReference>
<reference evidence="1 2" key="1">
    <citation type="submission" date="2016-03" db="EMBL/GenBank/DDBJ databases">
        <authorList>
            <person name="Ploux O."/>
        </authorList>
    </citation>
    <scope>NUCLEOTIDE SEQUENCE [LARGE SCALE GENOMIC DNA]</scope>
    <source>
        <strain evidence="1 2">UAMH 11012</strain>
    </source>
</reference>
<organism evidence="1 2">
    <name type="scientific">Phialocephala subalpina</name>
    <dbReference type="NCBI Taxonomy" id="576137"/>
    <lineage>
        <taxon>Eukaryota</taxon>
        <taxon>Fungi</taxon>
        <taxon>Dikarya</taxon>
        <taxon>Ascomycota</taxon>
        <taxon>Pezizomycotina</taxon>
        <taxon>Leotiomycetes</taxon>
        <taxon>Helotiales</taxon>
        <taxon>Mollisiaceae</taxon>
        <taxon>Phialocephala</taxon>
        <taxon>Phialocephala fortinii species complex</taxon>
    </lineage>
</organism>
<accession>A0A1L7WU30</accession>
<evidence type="ECO:0000313" key="2">
    <source>
        <dbReference type="Proteomes" id="UP000184330"/>
    </source>
</evidence>
<protein>
    <submittedName>
        <fullName evidence="1">Related to methyltransferase</fullName>
    </submittedName>
</protein>